<dbReference type="GO" id="GO:0030430">
    <property type="term" value="C:host cell cytoplasm"/>
    <property type="evidence" value="ECO:0007669"/>
    <property type="project" value="UniProtKB-SubCell"/>
</dbReference>
<dbReference type="GO" id="GO:0043657">
    <property type="term" value="C:host cell"/>
    <property type="evidence" value="ECO:0007669"/>
    <property type="project" value="GOC"/>
</dbReference>
<evidence type="ECO:0000256" key="4">
    <source>
        <dbReference type="ARBA" id="ARBA00019628"/>
    </source>
</evidence>
<evidence type="ECO:0000256" key="5">
    <source>
        <dbReference type="ARBA" id="ARBA00022561"/>
    </source>
</evidence>
<organismHost>
    <name type="scientific">Macaca</name>
    <name type="common">macaques</name>
    <dbReference type="NCBI Taxonomy" id="9539"/>
</organismHost>
<keyword evidence="8" id="KW-0946">Virion</keyword>
<evidence type="ECO:0000259" key="19">
    <source>
        <dbReference type="Pfam" id="PF20673"/>
    </source>
</evidence>
<evidence type="ECO:0000256" key="8">
    <source>
        <dbReference type="ARBA" id="ARBA00022844"/>
    </source>
</evidence>
<feature type="domain" description="Gag polyprotein N-terminal" evidence="18">
    <location>
        <begin position="8"/>
        <end position="149"/>
    </location>
</feature>
<dbReference type="PANTHER" id="PTHR48125">
    <property type="entry name" value="LP07818P1"/>
    <property type="match status" value="1"/>
</dbReference>
<dbReference type="Pfam" id="PF20672">
    <property type="entry name" value="Gag_FV_central"/>
    <property type="match status" value="1"/>
</dbReference>
<dbReference type="InterPro" id="IPR004957">
    <property type="entry name" value="Gag_N"/>
</dbReference>
<evidence type="ECO:0000256" key="11">
    <source>
        <dbReference type="ARBA" id="ARBA00023086"/>
    </source>
</evidence>
<dbReference type="GO" id="GO:0044163">
    <property type="term" value="C:host cytoskeleton"/>
    <property type="evidence" value="ECO:0007669"/>
    <property type="project" value="InterPro"/>
</dbReference>
<evidence type="ECO:0000256" key="7">
    <source>
        <dbReference type="ARBA" id="ARBA00022581"/>
    </source>
</evidence>
<keyword evidence="6" id="KW-1048">Host nucleus</keyword>
<evidence type="ECO:0000256" key="12">
    <source>
        <dbReference type="ARBA" id="ARBA00023120"/>
    </source>
</evidence>
<dbReference type="Pfam" id="PF20673">
    <property type="entry name" value="Gag_spuma_C"/>
    <property type="match status" value="1"/>
</dbReference>
<comment type="subcellular location">
    <subcellularLocation>
        <location evidence="2">Host cytoplasm</location>
    </subcellularLocation>
    <subcellularLocation>
        <location evidence="1">Host nucleus</location>
    </subcellularLocation>
    <subcellularLocation>
        <location evidence="3">Virion</location>
    </subcellularLocation>
</comment>
<feature type="compositionally biased region" description="Low complexity" evidence="17">
    <location>
        <begin position="568"/>
        <end position="578"/>
    </location>
</feature>
<feature type="domain" description="Gag polyprotein C-terminal" evidence="19">
    <location>
        <begin position="481"/>
        <end position="575"/>
    </location>
</feature>
<evidence type="ECO:0000313" key="20">
    <source>
        <dbReference type="EMBL" id="AGM61335.1"/>
    </source>
</evidence>
<feature type="region of interest" description="Disordered" evidence="17">
    <location>
        <begin position="467"/>
        <end position="649"/>
    </location>
</feature>
<feature type="compositionally biased region" description="Low complexity" evidence="17">
    <location>
        <begin position="469"/>
        <end position="482"/>
    </location>
</feature>
<accession>R9RTY9</accession>
<dbReference type="GO" id="GO:0075521">
    <property type="term" value="P:microtubule-dependent intracellular transport of viral material towards nucleus"/>
    <property type="evidence" value="ECO:0007669"/>
    <property type="project" value="UniProtKB-KW"/>
</dbReference>
<keyword evidence="14" id="KW-1035">Host cytoplasm</keyword>
<feature type="region of interest" description="Disordered" evidence="17">
    <location>
        <begin position="242"/>
        <end position="270"/>
    </location>
</feature>
<dbReference type="GO" id="GO:0046718">
    <property type="term" value="P:symbiont entry into host cell"/>
    <property type="evidence" value="ECO:0007669"/>
    <property type="project" value="UniProtKB-KW"/>
</dbReference>
<keyword evidence="7" id="KW-0945">Host-virus interaction</keyword>
<sequence length="649" mass="68927">MAAIEGDLDVQALANLFNDLGINRNPRHREVIALRMTGGWWGPATRYNLVSLLLQDDQGQPLPQPRWRAEGRAANPAVMFTLEAPWQDLRIAFDNIDVGEGTLRFGPLANGNYIPGDEFSLEFLPPAMQEITQMQRDELEEVLDVVGQITMQMNDLIGMQDAQIRGLEGQLRGLRGNLPVAGTPPPPPPSLDLQPAAASSPYVAPAPSAPAASAAAADLGWFAGGPGPGSLDPRLARVAYNPFLPGPSDGTGAAPAQPSAPPAASPLPSLLPAQPMQPVIQYVHPPPINPAQQVIPIQHIRAVTGNAPTNPRDIPMWIGRNASAIEGVFPIPTPDIRSRVINALLGGQLGLNLNPQHCITWASAIATLYVRTHGSYPLHQLAEVLRGVSNSEGAAAAWQLGMMLTNQDYNLVWGMVRPLLPGQAVVTAMQHRLDQEVNDAARIVSFVNHLNAVYELLGLNARGQNLRVSTGGQTTAGTSAGRGARGRRSQQGTPGRQSSGLAPPQGRRSSQGQQPRQSDSSDQTNQRQSQGGNNRGGYNLRPRTYQPQRYGGGRGRRWNDQTARSDNQQRSQSQQPQSEARGEQSRTSGAGRGQGGRGNQNRNQRSAGGNTDRSVNTVTATSASASTSASGQNGSSSTPPASGSGNQGN</sequence>
<feature type="compositionally biased region" description="Low complexity" evidence="17">
    <location>
        <begin position="599"/>
        <end position="649"/>
    </location>
</feature>
<keyword evidence="12" id="KW-1176">Cytoplasmic inwards viral transport</keyword>
<dbReference type="GO" id="GO:0003677">
    <property type="term" value="F:DNA binding"/>
    <property type="evidence" value="ECO:0007669"/>
    <property type="project" value="UniProtKB-KW"/>
</dbReference>
<evidence type="ECO:0000256" key="13">
    <source>
        <dbReference type="ARBA" id="ARBA00023125"/>
    </source>
</evidence>
<evidence type="ECO:0000256" key="6">
    <source>
        <dbReference type="ARBA" id="ARBA00022562"/>
    </source>
</evidence>
<keyword evidence="10" id="KW-1177">Microtubular inwards viral transport</keyword>
<reference evidence="20 21" key="1">
    <citation type="journal article" date="2013" name="J. Virol.">
        <title>Identification of Recombination in the Envelope Gene of Simian Foamy Virus Serotype 2 Isolated from Macaca cyclopis.</title>
        <authorList>
            <person name="Galvin T.A."/>
            <person name="Ahmed I.A."/>
            <person name="Shahabuddin M."/>
            <person name="Bryan T."/>
            <person name="Khan A.S."/>
        </authorList>
    </citation>
    <scope>NUCLEOTIDE SEQUENCE [LARGE SCALE GENOMIC DNA]</scope>
    <source>
        <strain evidence="20">SFV-2/SFVmac</strain>
    </source>
</reference>
<protein>
    <recommendedName>
        <fullName evidence="4">Gag polyprotein</fullName>
    </recommendedName>
</protein>
<evidence type="ECO:0000256" key="14">
    <source>
        <dbReference type="ARBA" id="ARBA00023200"/>
    </source>
</evidence>
<evidence type="ECO:0000256" key="15">
    <source>
        <dbReference type="ARBA" id="ARBA00023296"/>
    </source>
</evidence>
<dbReference type="GO" id="GO:0042025">
    <property type="term" value="C:host cell nucleus"/>
    <property type="evidence" value="ECO:0007669"/>
    <property type="project" value="UniProtKB-SubCell"/>
</dbReference>
<organismHost>
    <name type="scientific">Homo sapiens</name>
    <name type="common">Human</name>
    <dbReference type="NCBI Taxonomy" id="9606"/>
</organismHost>
<keyword evidence="11" id="KW-0543">Viral nucleoprotein</keyword>
<name>R9RTY9_SFV1</name>
<organism evidence="20 21">
    <name type="scientific">Simian foamy virus type 1</name>
    <name type="common">SFVmac</name>
    <name type="synonym">SFV-1</name>
    <dbReference type="NCBI Taxonomy" id="338478"/>
    <lineage>
        <taxon>Viruses</taxon>
        <taxon>Riboviria</taxon>
        <taxon>Pararnavirae</taxon>
        <taxon>Artverviricota</taxon>
        <taxon>Revtraviricetes</taxon>
        <taxon>Ortervirales</taxon>
        <taxon>Retroviridae</taxon>
        <taxon>Spumaretrovirinae</taxon>
        <taxon>Simiispumavirus</taxon>
        <taxon>Simiispumavirus maccyc</taxon>
    </lineage>
</organism>
<evidence type="ECO:0000256" key="9">
    <source>
        <dbReference type="ARBA" id="ARBA00022884"/>
    </source>
</evidence>
<evidence type="ECO:0000256" key="1">
    <source>
        <dbReference type="ARBA" id="ARBA00004147"/>
    </source>
</evidence>
<feature type="region of interest" description="Disordered" evidence="17">
    <location>
        <begin position="176"/>
        <end position="208"/>
    </location>
</feature>
<keyword evidence="13" id="KW-0238">DNA-binding</keyword>
<feature type="compositionally biased region" description="Low complexity" evidence="17">
    <location>
        <begin position="191"/>
        <end position="208"/>
    </location>
</feature>
<dbReference type="Proteomes" id="UP000142129">
    <property type="component" value="Genome"/>
</dbReference>
<gene>
    <name evidence="20" type="primary">gag</name>
</gene>
<evidence type="ECO:0000259" key="18">
    <source>
        <dbReference type="Pfam" id="PF03276"/>
    </source>
</evidence>
<evidence type="ECO:0000256" key="3">
    <source>
        <dbReference type="ARBA" id="ARBA00004328"/>
    </source>
</evidence>
<keyword evidence="9" id="KW-0694">RNA-binding</keyword>
<evidence type="ECO:0000256" key="16">
    <source>
        <dbReference type="ARBA" id="ARBA00025354"/>
    </source>
</evidence>
<dbReference type="GO" id="GO:0003723">
    <property type="term" value="F:RNA binding"/>
    <property type="evidence" value="ECO:0007669"/>
    <property type="project" value="UniProtKB-KW"/>
</dbReference>
<proteinExistence type="predicted"/>
<keyword evidence="5" id="KW-0167">Capsid protein</keyword>
<evidence type="ECO:0000313" key="21">
    <source>
        <dbReference type="Proteomes" id="UP000142129"/>
    </source>
</evidence>
<dbReference type="EMBL" id="KF026286">
    <property type="protein sequence ID" value="AGM61335.1"/>
    <property type="molecule type" value="Genomic_DNA"/>
</dbReference>
<comment type="function">
    <text evidence="16">Involved in capsid formation and genome binding. Shortly after infection, interaction between incoming particle-associated Gag proteins and host dynein allows centrosomal targeting of the viral genome (associated to Gag), prior to nucleus translocation and integration into host genome.</text>
</comment>
<dbReference type="GO" id="GO:0019076">
    <property type="term" value="P:viral release from host cell"/>
    <property type="evidence" value="ECO:0007669"/>
    <property type="project" value="InterPro"/>
</dbReference>
<feature type="compositionally biased region" description="Low complexity" evidence="17">
    <location>
        <begin position="503"/>
        <end position="539"/>
    </location>
</feature>
<keyword evidence="15" id="KW-1160">Virus entry into host cell</keyword>
<dbReference type="PANTHER" id="PTHR48125:SF10">
    <property type="entry name" value="OS12G0136300 PROTEIN"/>
    <property type="match status" value="1"/>
</dbReference>
<evidence type="ECO:0000256" key="17">
    <source>
        <dbReference type="SAM" id="MobiDB-lite"/>
    </source>
</evidence>
<dbReference type="InterPro" id="IPR049099">
    <property type="entry name" value="Gag_C"/>
</dbReference>
<evidence type="ECO:0000256" key="10">
    <source>
        <dbReference type="ARBA" id="ARBA00022952"/>
    </source>
</evidence>
<dbReference type="GO" id="GO:0019013">
    <property type="term" value="C:viral nucleocapsid"/>
    <property type="evidence" value="ECO:0007669"/>
    <property type="project" value="UniProtKB-KW"/>
</dbReference>
<dbReference type="Pfam" id="PF03276">
    <property type="entry name" value="Gag_spuma_N"/>
    <property type="match status" value="1"/>
</dbReference>
<evidence type="ECO:0000256" key="2">
    <source>
        <dbReference type="ARBA" id="ARBA00004192"/>
    </source>
</evidence>